<dbReference type="SMART" id="SM00091">
    <property type="entry name" value="PAS"/>
    <property type="match status" value="2"/>
</dbReference>
<dbReference type="InterPro" id="IPR000700">
    <property type="entry name" value="PAS-assoc_C"/>
</dbReference>
<name>A0ABY7VSH3_9BACT</name>
<dbReference type="InterPro" id="IPR036097">
    <property type="entry name" value="HisK_dim/P_sf"/>
</dbReference>
<evidence type="ECO:0000259" key="4">
    <source>
        <dbReference type="PROSITE" id="PS50109"/>
    </source>
</evidence>
<dbReference type="InterPro" id="IPR001610">
    <property type="entry name" value="PAC"/>
</dbReference>
<reference evidence="7 8" key="1">
    <citation type="submission" date="2023-02" db="EMBL/GenBank/DDBJ databases">
        <title>Genome sequence of Lentisphaera profundi SAORIC-696.</title>
        <authorList>
            <person name="Kim e."/>
            <person name="Cho J.-C."/>
            <person name="Choi A."/>
            <person name="Kang I."/>
        </authorList>
    </citation>
    <scope>NUCLEOTIDE SEQUENCE [LARGE SCALE GENOMIC DNA]</scope>
    <source>
        <strain evidence="7 8">SAORIC-696</strain>
    </source>
</reference>
<proteinExistence type="predicted"/>
<dbReference type="PROSITE" id="PS50109">
    <property type="entry name" value="HIS_KIN"/>
    <property type="match status" value="1"/>
</dbReference>
<dbReference type="Proteomes" id="UP001214250">
    <property type="component" value="Chromosome 1"/>
</dbReference>
<dbReference type="PROSITE" id="PS50112">
    <property type="entry name" value="PAS"/>
    <property type="match status" value="1"/>
</dbReference>
<dbReference type="Gene3D" id="3.30.450.20">
    <property type="entry name" value="PAS domain"/>
    <property type="match status" value="2"/>
</dbReference>
<evidence type="ECO:0000313" key="7">
    <source>
        <dbReference type="EMBL" id="WDE95724.1"/>
    </source>
</evidence>
<dbReference type="CDD" id="cd00130">
    <property type="entry name" value="PAS"/>
    <property type="match status" value="1"/>
</dbReference>
<evidence type="ECO:0000256" key="3">
    <source>
        <dbReference type="ARBA" id="ARBA00022553"/>
    </source>
</evidence>
<dbReference type="EC" id="2.7.13.3" evidence="2"/>
<organism evidence="7 8">
    <name type="scientific">Lentisphaera profundi</name>
    <dbReference type="NCBI Taxonomy" id="1658616"/>
    <lineage>
        <taxon>Bacteria</taxon>
        <taxon>Pseudomonadati</taxon>
        <taxon>Lentisphaerota</taxon>
        <taxon>Lentisphaeria</taxon>
        <taxon>Lentisphaerales</taxon>
        <taxon>Lentisphaeraceae</taxon>
        <taxon>Lentisphaera</taxon>
    </lineage>
</organism>
<dbReference type="SMART" id="SM00086">
    <property type="entry name" value="PAC"/>
    <property type="match status" value="2"/>
</dbReference>
<dbReference type="InterPro" id="IPR005467">
    <property type="entry name" value="His_kinase_dom"/>
</dbReference>
<evidence type="ECO:0000256" key="1">
    <source>
        <dbReference type="ARBA" id="ARBA00000085"/>
    </source>
</evidence>
<dbReference type="SMART" id="SM00387">
    <property type="entry name" value="HATPase_c"/>
    <property type="match status" value="1"/>
</dbReference>
<dbReference type="InterPro" id="IPR000014">
    <property type="entry name" value="PAS"/>
</dbReference>
<dbReference type="InterPro" id="IPR003661">
    <property type="entry name" value="HisK_dim/P_dom"/>
</dbReference>
<dbReference type="SUPFAM" id="SSF55785">
    <property type="entry name" value="PYP-like sensor domain (PAS domain)"/>
    <property type="match status" value="2"/>
</dbReference>
<dbReference type="EMBL" id="CP117811">
    <property type="protein sequence ID" value="WDE95724.1"/>
    <property type="molecule type" value="Genomic_DNA"/>
</dbReference>
<dbReference type="PROSITE" id="PS50113">
    <property type="entry name" value="PAC"/>
    <property type="match status" value="1"/>
</dbReference>
<dbReference type="InterPro" id="IPR003594">
    <property type="entry name" value="HATPase_dom"/>
</dbReference>
<dbReference type="SUPFAM" id="SSF47384">
    <property type="entry name" value="Homodimeric domain of signal transducing histidine kinase"/>
    <property type="match status" value="1"/>
</dbReference>
<dbReference type="PRINTS" id="PR00344">
    <property type="entry name" value="BCTRLSENSOR"/>
</dbReference>
<feature type="domain" description="Histidine kinase" evidence="4">
    <location>
        <begin position="268"/>
        <end position="486"/>
    </location>
</feature>
<evidence type="ECO:0000259" key="5">
    <source>
        <dbReference type="PROSITE" id="PS50112"/>
    </source>
</evidence>
<dbReference type="Pfam" id="PF00512">
    <property type="entry name" value="HisKA"/>
    <property type="match status" value="1"/>
</dbReference>
<dbReference type="Gene3D" id="3.30.565.10">
    <property type="entry name" value="Histidine kinase-like ATPase, C-terminal domain"/>
    <property type="match status" value="1"/>
</dbReference>
<dbReference type="InterPro" id="IPR004358">
    <property type="entry name" value="Sig_transdc_His_kin-like_C"/>
</dbReference>
<dbReference type="Pfam" id="PF02518">
    <property type="entry name" value="HATPase_c"/>
    <property type="match status" value="1"/>
</dbReference>
<dbReference type="RefSeq" id="WP_274149452.1">
    <property type="nucleotide sequence ID" value="NZ_CP117811.1"/>
</dbReference>
<feature type="domain" description="PAS" evidence="5">
    <location>
        <begin position="4"/>
        <end position="52"/>
    </location>
</feature>
<dbReference type="InterPro" id="IPR035965">
    <property type="entry name" value="PAS-like_dom_sf"/>
</dbReference>
<dbReference type="Pfam" id="PF13188">
    <property type="entry name" value="PAS_8"/>
    <property type="match status" value="1"/>
</dbReference>
<dbReference type="SUPFAM" id="SSF55874">
    <property type="entry name" value="ATPase domain of HSP90 chaperone/DNA topoisomerase II/histidine kinase"/>
    <property type="match status" value="1"/>
</dbReference>
<dbReference type="PANTHER" id="PTHR43065">
    <property type="entry name" value="SENSOR HISTIDINE KINASE"/>
    <property type="match status" value="1"/>
</dbReference>
<dbReference type="CDD" id="cd00082">
    <property type="entry name" value="HisKA"/>
    <property type="match status" value="1"/>
</dbReference>
<evidence type="ECO:0000313" key="8">
    <source>
        <dbReference type="Proteomes" id="UP001214250"/>
    </source>
</evidence>
<protein>
    <recommendedName>
        <fullName evidence="2">histidine kinase</fullName>
        <ecNumber evidence="2">2.7.13.3</ecNumber>
    </recommendedName>
</protein>
<dbReference type="InterPro" id="IPR036890">
    <property type="entry name" value="HATPase_C_sf"/>
</dbReference>
<comment type="catalytic activity">
    <reaction evidence="1">
        <text>ATP + protein L-histidine = ADP + protein N-phospho-L-histidine.</text>
        <dbReference type="EC" id="2.7.13.3"/>
    </reaction>
</comment>
<dbReference type="Gene3D" id="1.10.287.130">
    <property type="match status" value="1"/>
</dbReference>
<dbReference type="SMART" id="SM00388">
    <property type="entry name" value="HisKA"/>
    <property type="match status" value="1"/>
</dbReference>
<sequence length="490" mass="54838">MEDKSKRLENLSQALNASTIVAYTDPDGIIIDVNRRFCEVSGYSREELIGKTHQIIRSGYHHKEFFTSLWTTIKEGGIWKGEVCNRKKNGEIYWVDTTIIPFKDDSGKIYRFMAIRHEITNLKNALKDLYQSETQLSAIFNSSVDGLVLLDENQKIEKVNSAAARILSICPMASKGLDFNSFVSLSNKAKHSNSYAEVKAYDSTGRELDLFLQYAPLKLGEREMAVVFIRNISEQKLLEEHMQKLGNELDVQTLFNQRLSALASMAGGIAHELNQPLSGIRVYADMITDHLESEQELTKEFMHQTMSKVVGLVDRAADIIQHMREFSAEKKEDFNENCDLHKTLERALSLIGQQLQSSGVQVNVEVDSSHEVCGDTHRLEQVFINLIINARDSIAETGRKYGNISIKSKVHGEVIEVLIEDDGAGIPSEIQAKVFEPFFTSKEPGQGTGLGLPICHGILKDFGAKLSLMGSDQTGTVFKILFKRGKDGQA</sequence>
<dbReference type="Pfam" id="PF08447">
    <property type="entry name" value="PAS_3"/>
    <property type="match status" value="1"/>
</dbReference>
<evidence type="ECO:0000256" key="2">
    <source>
        <dbReference type="ARBA" id="ARBA00012438"/>
    </source>
</evidence>
<accession>A0ABY7VSH3</accession>
<feature type="domain" description="PAC" evidence="6">
    <location>
        <begin position="79"/>
        <end position="131"/>
    </location>
</feature>
<keyword evidence="8" id="KW-1185">Reference proteome</keyword>
<evidence type="ECO:0000259" key="6">
    <source>
        <dbReference type="PROSITE" id="PS50113"/>
    </source>
</evidence>
<keyword evidence="3" id="KW-0597">Phosphoprotein</keyword>
<dbReference type="NCBIfam" id="TIGR00229">
    <property type="entry name" value="sensory_box"/>
    <property type="match status" value="1"/>
</dbReference>
<dbReference type="InterPro" id="IPR013655">
    <property type="entry name" value="PAS_fold_3"/>
</dbReference>
<gene>
    <name evidence="7" type="ORF">PQO03_08345</name>
</gene>
<dbReference type="PANTHER" id="PTHR43065:SF42">
    <property type="entry name" value="TWO-COMPONENT SENSOR PPRA"/>
    <property type="match status" value="1"/>
</dbReference>